<evidence type="ECO:0000256" key="2">
    <source>
        <dbReference type="ARBA" id="ARBA00022692"/>
    </source>
</evidence>
<feature type="domain" description="EGF-like" evidence="11">
    <location>
        <begin position="3193"/>
        <end position="3232"/>
    </location>
</feature>
<feature type="domain" description="SEA" evidence="10">
    <location>
        <begin position="3017"/>
        <end position="3148"/>
    </location>
</feature>
<comment type="caution">
    <text evidence="8">Lacks conserved residue(s) required for the propagation of feature annotation.</text>
</comment>
<accession>A0A085NJY5</accession>
<feature type="domain" description="EGF-like" evidence="11">
    <location>
        <begin position="2147"/>
        <end position="2186"/>
    </location>
</feature>
<dbReference type="Pfam" id="PF00092">
    <property type="entry name" value="VWA"/>
    <property type="match status" value="1"/>
</dbReference>
<gene>
    <name evidence="13" type="ORF">M514_17903</name>
</gene>
<feature type="domain" description="EGF-like" evidence="11">
    <location>
        <begin position="872"/>
        <end position="912"/>
    </location>
</feature>
<evidence type="ECO:0000259" key="12">
    <source>
        <dbReference type="PROSITE" id="PS50234"/>
    </source>
</evidence>
<feature type="domain" description="EGF-like" evidence="11">
    <location>
        <begin position="2346"/>
        <end position="2384"/>
    </location>
</feature>
<dbReference type="Pfam" id="PF12661">
    <property type="entry name" value="hEGF"/>
    <property type="match status" value="4"/>
</dbReference>
<dbReference type="Gene3D" id="2.10.25.10">
    <property type="entry name" value="Laminin"/>
    <property type="match status" value="35"/>
</dbReference>
<dbReference type="SUPFAM" id="SSF53300">
    <property type="entry name" value="vWA-like"/>
    <property type="match status" value="1"/>
</dbReference>
<dbReference type="PROSITE" id="PS50068">
    <property type="entry name" value="LDLRA_2"/>
    <property type="match status" value="4"/>
</dbReference>
<dbReference type="Pfam" id="PF23427">
    <property type="entry name" value="EGF_4"/>
    <property type="match status" value="1"/>
</dbReference>
<evidence type="ECO:0000256" key="6">
    <source>
        <dbReference type="ARBA" id="ARBA00023157"/>
    </source>
</evidence>
<feature type="domain" description="EGF-like" evidence="11">
    <location>
        <begin position="2248"/>
        <end position="2286"/>
    </location>
</feature>
<dbReference type="SUPFAM" id="SSF57424">
    <property type="entry name" value="LDL receptor-like module"/>
    <property type="match status" value="2"/>
</dbReference>
<feature type="domain" description="EGF-like" evidence="11">
    <location>
        <begin position="2297"/>
        <end position="2335"/>
    </location>
</feature>
<dbReference type="InterPro" id="IPR001881">
    <property type="entry name" value="EGF-like_Ca-bd_dom"/>
</dbReference>
<reference evidence="13" key="1">
    <citation type="journal article" date="2014" name="Nat. Genet.">
        <title>Genome and transcriptome of the porcine whipworm Trichuris suis.</title>
        <authorList>
            <person name="Jex A.R."/>
            <person name="Nejsum P."/>
            <person name="Schwarz E.M."/>
            <person name="Hu L."/>
            <person name="Young N.D."/>
            <person name="Hall R.S."/>
            <person name="Korhonen P.K."/>
            <person name="Liao S."/>
            <person name="Thamsborg S."/>
            <person name="Xia J."/>
            <person name="Xu P."/>
            <person name="Wang S."/>
            <person name="Scheerlinck J.P."/>
            <person name="Hofmann A."/>
            <person name="Sternberg P.W."/>
            <person name="Wang J."/>
            <person name="Gasser R.B."/>
        </authorList>
    </citation>
    <scope>NUCLEOTIDE SEQUENCE [LARGE SCALE GENOMIC DNA]</scope>
    <source>
        <strain evidence="13">DCEP-RM93F</strain>
    </source>
</reference>
<feature type="domain" description="EGF-like" evidence="11">
    <location>
        <begin position="2096"/>
        <end position="2135"/>
    </location>
</feature>
<organism evidence="13">
    <name type="scientific">Trichuris suis</name>
    <name type="common">pig whipworm</name>
    <dbReference type="NCBI Taxonomy" id="68888"/>
    <lineage>
        <taxon>Eukaryota</taxon>
        <taxon>Metazoa</taxon>
        <taxon>Ecdysozoa</taxon>
        <taxon>Nematoda</taxon>
        <taxon>Enoplea</taxon>
        <taxon>Dorylaimia</taxon>
        <taxon>Trichinellida</taxon>
        <taxon>Trichuridae</taxon>
        <taxon>Trichuris</taxon>
    </lineage>
</organism>
<dbReference type="Gene3D" id="3.40.50.410">
    <property type="entry name" value="von Willebrand factor, type A domain"/>
    <property type="match status" value="1"/>
</dbReference>
<feature type="domain" description="EGF-like" evidence="11">
    <location>
        <begin position="2394"/>
        <end position="2432"/>
    </location>
</feature>
<proteinExistence type="predicted"/>
<dbReference type="InterPro" id="IPR018097">
    <property type="entry name" value="EGF_Ca-bd_CS"/>
</dbReference>
<evidence type="ECO:0000256" key="8">
    <source>
        <dbReference type="PROSITE-ProRule" id="PRU00076"/>
    </source>
</evidence>
<dbReference type="InterPro" id="IPR013032">
    <property type="entry name" value="EGF-like_CS"/>
</dbReference>
<dbReference type="FunFam" id="2.10.25.10:FF:000291">
    <property type="entry name" value="Transmembrane matrix receptor MUP-4"/>
    <property type="match status" value="1"/>
</dbReference>
<feature type="domain" description="EGF-like" evidence="11">
    <location>
        <begin position="1031"/>
        <end position="1069"/>
    </location>
</feature>
<feature type="domain" description="EGF-like" evidence="11">
    <location>
        <begin position="1995"/>
        <end position="2033"/>
    </location>
</feature>
<feature type="domain" description="VWFA" evidence="12">
    <location>
        <begin position="1193"/>
        <end position="1372"/>
    </location>
</feature>
<evidence type="ECO:0000256" key="9">
    <source>
        <dbReference type="SAM" id="Phobius"/>
    </source>
</evidence>
<feature type="domain" description="EGF-like" evidence="11">
    <location>
        <begin position="1589"/>
        <end position="1627"/>
    </location>
</feature>
<dbReference type="Pfam" id="PF25314">
    <property type="entry name" value="TNFR_nem"/>
    <property type="match status" value="3"/>
</dbReference>
<feature type="domain" description="EGF-like" evidence="11">
    <location>
        <begin position="815"/>
        <end position="854"/>
    </location>
</feature>
<feature type="disulfide bond" evidence="8">
    <location>
        <begin position="2510"/>
        <end position="2527"/>
    </location>
</feature>
<feature type="disulfide bond" evidence="8">
    <location>
        <begin position="3368"/>
        <end position="3377"/>
    </location>
</feature>
<feature type="domain" description="EGF-like" evidence="11">
    <location>
        <begin position="2551"/>
        <end position="2592"/>
    </location>
</feature>
<evidence type="ECO:0000256" key="5">
    <source>
        <dbReference type="ARBA" id="ARBA00022989"/>
    </source>
</evidence>
<feature type="non-terminal residue" evidence="13">
    <location>
        <position position="1"/>
    </location>
</feature>
<keyword evidence="9" id="KW-0472">Membrane</keyword>
<feature type="non-terminal residue" evidence="13">
    <location>
        <position position="3602"/>
    </location>
</feature>
<feature type="disulfide bond" evidence="8">
    <location>
        <begin position="3349"/>
        <end position="3366"/>
    </location>
</feature>
<feature type="domain" description="EGF-like" evidence="11">
    <location>
        <begin position="1893"/>
        <end position="1931"/>
    </location>
</feature>
<dbReference type="GO" id="GO:0005509">
    <property type="term" value="F:calcium ion binding"/>
    <property type="evidence" value="ECO:0007669"/>
    <property type="project" value="InterPro"/>
</dbReference>
<feature type="disulfide bond" evidence="8">
    <location>
        <begin position="2563"/>
        <end position="2580"/>
    </location>
</feature>
<feature type="domain" description="EGF-like" evidence="11">
    <location>
        <begin position="385"/>
        <end position="424"/>
    </location>
</feature>
<dbReference type="PRINTS" id="PR00453">
    <property type="entry name" value="VWFADOMAIN"/>
</dbReference>
<feature type="domain" description="EGF-like" evidence="11">
    <location>
        <begin position="3342"/>
        <end position="3378"/>
    </location>
</feature>
<dbReference type="SMART" id="SM00181">
    <property type="entry name" value="EGF"/>
    <property type="match status" value="51"/>
</dbReference>
<dbReference type="SMART" id="SM00179">
    <property type="entry name" value="EGF_CA"/>
    <property type="match status" value="37"/>
</dbReference>
<dbReference type="InterPro" id="IPR000152">
    <property type="entry name" value="EGF-type_Asp/Asn_hydroxyl_site"/>
</dbReference>
<dbReference type="PANTHER" id="PTHR24039">
    <property type="entry name" value="FIBRILLIN-RELATED"/>
    <property type="match status" value="1"/>
</dbReference>
<dbReference type="PROSITE" id="PS50024">
    <property type="entry name" value="SEA"/>
    <property type="match status" value="2"/>
</dbReference>
<dbReference type="InterPro" id="IPR057353">
    <property type="entry name" value="TNFR_nem"/>
</dbReference>
<dbReference type="InterPro" id="IPR002172">
    <property type="entry name" value="LDrepeatLR_classA_rpt"/>
</dbReference>
<feature type="domain" description="SEA" evidence="10">
    <location>
        <begin position="2835"/>
        <end position="2964"/>
    </location>
</feature>
<feature type="domain" description="EGF-like" evidence="11">
    <location>
        <begin position="334"/>
        <end position="373"/>
    </location>
</feature>
<dbReference type="FunFam" id="2.10.25.10:FF:000038">
    <property type="entry name" value="Fibrillin 2"/>
    <property type="match status" value="1"/>
</dbReference>
<feature type="domain" description="EGF-like" evidence="11">
    <location>
        <begin position="436"/>
        <end position="475"/>
    </location>
</feature>
<dbReference type="PROSITE" id="PS01187">
    <property type="entry name" value="EGF_CA"/>
    <property type="match status" value="2"/>
</dbReference>
<feature type="domain" description="EGF-like" evidence="11">
    <location>
        <begin position="2198"/>
        <end position="2237"/>
    </location>
</feature>
<dbReference type="InterPro" id="IPR049883">
    <property type="entry name" value="NOTCH1_EGF-like"/>
</dbReference>
<dbReference type="InterPro" id="IPR024731">
    <property type="entry name" value="NELL2-like_EGF"/>
</dbReference>
<dbReference type="PRINTS" id="PR00261">
    <property type="entry name" value="LDLRECEPTOR"/>
</dbReference>
<evidence type="ECO:0000259" key="10">
    <source>
        <dbReference type="PROSITE" id="PS50024"/>
    </source>
</evidence>
<feature type="domain" description="EGF-like" evidence="11">
    <location>
        <begin position="2729"/>
        <end position="2768"/>
    </location>
</feature>
<dbReference type="InterPro" id="IPR002035">
    <property type="entry name" value="VWF_A"/>
</dbReference>
<sequence length="3602" mass="396306">LEFHCLYDSLCGPTVVRLIRTLEGVTCRSVTTRRLSYEKPVLDGCSENECHITEFDCQSPLSQCINASKVGDGKIDCSNGFDEGCPYGYFICHDRSGCLEPRKFMDGAQDCFDNSDEPCLPSEYFCEGSKTCIDRCKVQDGVPDCPDGKDEECSPFQFHCRCGQPRCIDLDRFNNSRLDCLDGSDEPSSPEYLSDRHCFVEHARNVLPSEQITSSHLVHCGDLQGVKCNIDANEMCLVILGIPQCACRPGFIKLKHDHACFPTSATLWKAVAMADGGLNRRLQPPAIKNDHCSPFSNSSCLGRNEECSKAGGAFNCNCKDGHIRHPKTNKCLELVDECSDQTLNDCDPTATCIDNPISYECLCKEGYLDVSPSPRKYPGRKCIPLVDECKDTRTNDCDSNASCLDLPSGYTCRCKAGFRDVSPEPKHYPGRRCSALKNECASAVGNNCSVNSICVDTADSYACKCKNGFVDRSPEPILYPGRVCLKLVNECKDDSLNDCDKVNAHCIDTVDSFVCQCKTGFIDQDPQRAGRICTTASFGQPFPGRFPVALVAGIFLLGLLPALAKNPCLHRSLNDCANDAICFPKHSGQYECACAHGFVDLSKDKSRPGRICRQLMNECQLGMHHCDPVAICIDTAESYKCVCPDGWIDASENPSERPGRKCVKKENECLDSNKNECSLDADCIDTEHGYLCHCHVGYVDVSLKYGKQPGRICKEMTDECALNYHDCSIHAECIDTAESYLCRCKDGFSDRSAQADKFPGRICVAGPFLSDSSCKVDDPLSCNVALLEVCLFSNGTYKCGCPQGVSRLPDGRCKAVNECKEARLNDCDKNAECIDEPESYTCQCKPGFVDASAALHEKAGRICKPCMSLIAMVNECAEPKKHDVNCDQNALCIDTDLSYTCRCLPGYVDVSENYNDLPGRHCKEAVNECMNRTLHDCSVNALCEDAKEGYTCHCREGFVDVSPDVDHFPGRACVLPKKMAAPIEELYNSDSCDPENPNACSGAEKCTQIDGHFVCHCPPNAERFEDGTCTMINACDKNETNECDKNAVCSNIMDSYSCQCKPGFIDISEDPVKLPGRKCKEVVNECASVALNDCSPYAECIDTRESYACSCKPGYLDVSSQFDLPAGRKCYNTTNECAVRNLNTCDDNADCIDLPEGYTCQCVPGYVDVSSSAKLPPGRVCTIQTYCPSQPTDLMFLLDGSGSIGSSVFRDEILRFLRDFISLFNISSNKTRVAIIQFSDQIRHELDFAQSTSITEVEESLNEIHYLTGLTKTGNAIHDMLEVGFSTKRGARPLGSGVHRVAVVITDGRSQDVVTFSAVEARRNAVLVFAIGVTDHVSEAELIEIAGAKERVFMVKDFTGLDVRLRSLIQKAACPPVTEEWSRTSQCSVDEPNACDASKNEICNKVSDGFSMCDCPDGFERHPATNICGGVLCNPEVKTSCAYPEVCRKTPYGNYRCICPTDHFRSRLSGHCVSLLEEAERKLELTVGCSLLDNSTCPPGEICVKASAESNHCVCPDGLERNAMTNVCATKNILAYFKKRILAPPGSCDPYKASCDERRHEVCMKNEQNQYVCQCPKFAVRDPVTQVCLINECLARLDDCDERATCIDTRDGYLCQCPAGFLDLSNDPKRTGRICVMKSTDHCSNGKRQCSPNADCVNLSDGFLCRCKPGYIDFSPNPRQTPGVDCREKRDECSDPTLNDCSPNAICVDTDEGYICMCKPNFIDRYEFSKPGRFCEPAHANKMCEPGRNDCDRNAECFAKGANEFVCVCPSGYQDKSPNPISRPGRVCLPYIPVCDNPSLNDCDRENAVCTETGESFSCSCIAGFLDVSPDPERPGRLCKKLVDECFEGTHDCAPVGGLCEDTPDSYKCSCASGYADVSPDVDNKPGRICKPLKDECVTKSNDCSVNANCIDTADHYTCACKKGYRDASADPVNIPGRTCIRLINECEQRELNDCSPNAWCTDTLDSYQCHCKRGYVDRSPDMLRYPGRICLAKKVNECYLQQHDCSSNAICKDEEEGYSCRCREGFVDKSPNILALPGRVCEAEVTVQQDSVCDVEDANSCDVSKNEVCRLINNQPQCTCPEMYEREPRTGSCTVINECLQSELNNCSTNAICIDQTAGYVCQCKEGFKDESPNLPAQPGRVCKPLVNECEYEHLNDCHQEAECTDLEDGYQCRCKPGFVDISANAGLASGRACHKPTDECADPTLNTCDRNALCLDDLFGYRCQCPEGYLDVSPVPSNPGRACKKIVDECSSGEHDCDPIALCVDTPDYYKCICPANSTDVSPNPTFPGRVCRIAIDKCGSKMHDCDSNADCSNTDTSFVCTCKEGFVDRSPNPNRPGRFCVKLVNECEDGSAQCSPNADCRDLQDGYTCECKDGFIDQSPVTHQPGRICSRPDVCPSDHDCSSAAVCEPLPEGSYTCRCVPGYVDHSPPETPGRKCVRANECRDPMLNNCSRNALCTKLTVGYSCECLPGFEDKSPSASFPGVICELPQPSFEETTHACQDPSLNDCSLQGTCKSNDSPEGYTCECPPDFVDMSPDLLNKPGRVCAPKLPVCLNRTANDCHKHAICQETASGDGYTCRCRDGYVDQSSDLLRPGRDCKEKINECLDSNLNDCDSTAICEDTETSYSCRCPLGYLDQSPDTHKPGRLCTRLINECMMPAMNNCSRFADCIDLPIGYSCSCREGYHDMNPLNAGTACVLILNECESFHLHDCDRRAVCVDLVGGYNCTLNECDFEALHECDPNAICRDTEDGYICYCKEGFVDVSPDPQQPGKRCIIEEPVIISTQRPVAIPIELTPCALRFCNKTLGEFCVAGIRCECPPGHVRLNEQSVCEQAWAFAFPLRVIRRNQTMLLWSSHYGNPDDVRYIEIVNLFNKGISQAVAVTRLADSFILPKVNSITPPRLHNSSWVDGLVFNYTVFMRPNDDLTPQTVWNEIMQSIQHSNFSIGGTELYIDRFQLNPFVGPQPPSGITCGPLKCNQALGEVCVNNLLCTCPYGQGRKEETHPCKGNIPLPYEELQSYTIPLLVAYNGDILLKFDNTFSSGSSPANTELEDMFTKGVIQAYRITPVWPHFIRVEMNEILDPSKFSWSDEVKGGLLFNFTVYFEKGSLEGRQTAWEELFHSCASTNYSIGGTRLYIDPLQPNPFDPCQWTDCYRNALCNSIGTDAYQCRCPDGYVDLNSALPGRQCVKGEDYNECASDASNNCSVNAVCIDMQGRYSCECKPGFVDVSPPEGPRGRICILDYCADAPFCPVNTTCLNVPEIEGARCECNPGFLDIRGSPFVDRFPPDTYCLAIRDVDECALGLTNCSAVAICKNEDEGYSCSCPPGYVDGNPSQPGRACAAASCSLCNDHGDCIQNPETGEIGCKCHPWYTGERCDTDVRVILLFIFAAIFFLITLCCLLYFCLKCRCVRRRSLWYREPLLTQRKAFWPWSTVGASSSSESQADISAMSTSPFGIGGAKSSEHYPDFTIPRAKLKAAAQGEAAEAGYMRAYLDAPDAKGWKIPRARLSNDGVEREGSESVIFSDVHAGLLPGRSRVQGTIHASADAASGSSEYSDSLYEEEIIKKTKTTNVKRTEVRKIVRPEVHSTELVAVSGNEAEGN</sequence>
<feature type="domain" description="EGF-like" evidence="11">
    <location>
        <begin position="1740"/>
        <end position="1779"/>
    </location>
</feature>
<dbReference type="SMART" id="SM00192">
    <property type="entry name" value="LDLa"/>
    <property type="match status" value="4"/>
</dbReference>
<dbReference type="PROSITE" id="PS00022">
    <property type="entry name" value="EGF_1"/>
    <property type="match status" value="1"/>
</dbReference>
<keyword evidence="6 8" id="KW-1015">Disulfide bond</keyword>
<feature type="domain" description="EGF-like" evidence="11">
    <location>
        <begin position="1639"/>
        <end position="1677"/>
    </location>
</feature>
<dbReference type="PROSITE" id="PS00010">
    <property type="entry name" value="ASX_HYDROXYL"/>
    <property type="match status" value="31"/>
</dbReference>
<evidence type="ECO:0000256" key="7">
    <source>
        <dbReference type="ARBA" id="ARBA00023180"/>
    </source>
</evidence>
<keyword evidence="5 9" id="KW-1133">Transmembrane helix</keyword>
<dbReference type="SUPFAM" id="SSF57196">
    <property type="entry name" value="EGF/Laminin"/>
    <property type="match status" value="7"/>
</dbReference>
<dbReference type="EMBL" id="KL367492">
    <property type="protein sequence ID" value="KFD69781.1"/>
    <property type="molecule type" value="Genomic_DNA"/>
</dbReference>
<feature type="domain" description="EGF-like" evidence="11">
    <location>
        <begin position="2498"/>
        <end position="2539"/>
    </location>
</feature>
<keyword evidence="7" id="KW-0325">Glycoprotein</keyword>
<feature type="domain" description="EGF-like" evidence="11">
    <location>
        <begin position="2603"/>
        <end position="2642"/>
    </location>
</feature>
<dbReference type="InterPro" id="IPR036055">
    <property type="entry name" value="LDL_receptor-like_sf"/>
</dbReference>
<dbReference type="Pfam" id="PF12947">
    <property type="entry name" value="EGF_3"/>
    <property type="match status" value="1"/>
</dbReference>
<feature type="domain" description="EGF-like" evidence="11">
    <location>
        <begin position="1082"/>
        <end position="1121"/>
    </location>
</feature>
<dbReference type="Gene3D" id="4.10.400.10">
    <property type="entry name" value="Low-density Lipoprotein Receptor"/>
    <property type="match status" value="2"/>
</dbReference>
<name>A0A085NJY5_9BILA</name>
<dbReference type="InterPro" id="IPR036465">
    <property type="entry name" value="vWFA_dom_sf"/>
</dbReference>
<feature type="domain" description="EGF-like" evidence="11">
    <location>
        <begin position="1943"/>
        <end position="1982"/>
    </location>
</feature>
<feature type="domain" description="EGF-like" evidence="11">
    <location>
        <begin position="3241"/>
        <end position="3280"/>
    </location>
</feature>
<evidence type="ECO:0000259" key="11">
    <source>
        <dbReference type="PROSITE" id="PS50026"/>
    </source>
</evidence>
<feature type="domain" description="EGF-like" evidence="11">
    <location>
        <begin position="1133"/>
        <end position="1172"/>
    </location>
</feature>
<protein>
    <recommendedName>
        <fullName evidence="14">Transmembrane cell adhesion receptor mua-3</fullName>
    </recommendedName>
</protein>
<evidence type="ECO:0008006" key="14">
    <source>
        <dbReference type="Google" id="ProtNLM"/>
    </source>
</evidence>
<feature type="domain" description="EGF-like" evidence="11">
    <location>
        <begin position="988"/>
        <end position="1030"/>
    </location>
</feature>
<feature type="domain" description="EGF-like" evidence="11">
    <location>
        <begin position="615"/>
        <end position="655"/>
    </location>
</feature>
<dbReference type="SMART" id="SM00327">
    <property type="entry name" value="VWA"/>
    <property type="match status" value="1"/>
</dbReference>
<dbReference type="Pfam" id="PF07645">
    <property type="entry name" value="EGF_CA"/>
    <property type="match status" value="25"/>
</dbReference>
<feature type="domain" description="EGF-like" evidence="11">
    <location>
        <begin position="3145"/>
        <end position="3182"/>
    </location>
</feature>
<feature type="disulfide bond" evidence="8">
    <location>
        <begin position="3251"/>
        <end position="3268"/>
    </location>
</feature>
<evidence type="ECO:0000256" key="1">
    <source>
        <dbReference type="ARBA" id="ARBA00022536"/>
    </source>
</evidence>
<dbReference type="Pfam" id="PF00008">
    <property type="entry name" value="EGF"/>
    <property type="match status" value="3"/>
</dbReference>
<feature type="domain" description="EGF-like" evidence="11">
    <location>
        <begin position="2653"/>
        <end position="2692"/>
    </location>
</feature>
<dbReference type="InterPro" id="IPR000082">
    <property type="entry name" value="SEA_dom"/>
</dbReference>
<dbReference type="PANTHER" id="PTHR24039:SF40">
    <property type="entry name" value="TRANSMEMBRANE MATRIX RECEPTOR MUP-4"/>
    <property type="match status" value="1"/>
</dbReference>
<dbReference type="CDD" id="cd00054">
    <property type="entry name" value="EGF_CA"/>
    <property type="match status" value="7"/>
</dbReference>
<feature type="domain" description="EGF-like" evidence="11">
    <location>
        <begin position="3297"/>
        <end position="3335"/>
    </location>
</feature>
<feature type="domain" description="EGF-like" evidence="11">
    <location>
        <begin position="487"/>
        <end position="527"/>
    </location>
</feature>
<evidence type="ECO:0000313" key="13">
    <source>
        <dbReference type="EMBL" id="KFD69781.1"/>
    </source>
</evidence>
<dbReference type="PROSITE" id="PS50026">
    <property type="entry name" value="EGF_3"/>
    <property type="match status" value="40"/>
</dbReference>
<dbReference type="InterPro" id="IPR000742">
    <property type="entry name" value="EGF"/>
</dbReference>
<evidence type="ECO:0000256" key="4">
    <source>
        <dbReference type="ARBA" id="ARBA00022737"/>
    </source>
</evidence>
<dbReference type="InterPro" id="IPR056590">
    <property type="entry name" value="Mua-3/Mup-4_EGF"/>
</dbReference>
<keyword evidence="4" id="KW-0677">Repeat</keyword>
<feature type="domain" description="EGF-like" evidence="11">
    <location>
        <begin position="564"/>
        <end position="604"/>
    </location>
</feature>
<keyword evidence="2 9" id="KW-0812">Transmembrane</keyword>
<dbReference type="PROSITE" id="PS50234">
    <property type="entry name" value="VWFA"/>
    <property type="match status" value="1"/>
</dbReference>
<dbReference type="SMART" id="SM00200">
    <property type="entry name" value="SEA"/>
    <property type="match status" value="1"/>
</dbReference>
<feature type="domain" description="EGF-like" evidence="11">
    <location>
        <begin position="1842"/>
        <end position="1881"/>
    </location>
</feature>
<keyword evidence="1 8" id="KW-0245">EGF-like domain</keyword>
<feature type="domain" description="EGF-like" evidence="11">
    <location>
        <begin position="716"/>
        <end position="754"/>
    </location>
</feature>
<feature type="domain" description="EGF-like" evidence="11">
    <location>
        <begin position="925"/>
        <end position="964"/>
    </location>
</feature>
<dbReference type="Pfam" id="PF25478">
    <property type="entry name" value="EGF_Mua-3"/>
    <property type="match status" value="1"/>
</dbReference>
<feature type="domain" description="EGF-like" evidence="11">
    <location>
        <begin position="1689"/>
        <end position="1736"/>
    </location>
</feature>
<feature type="domain" description="EGF-like" evidence="11">
    <location>
        <begin position="2441"/>
        <end position="2480"/>
    </location>
</feature>
<dbReference type="Proteomes" id="UP000030758">
    <property type="component" value="Unassembled WGS sequence"/>
</dbReference>
<keyword evidence="3" id="KW-0732">Signal</keyword>
<evidence type="ECO:0000256" key="3">
    <source>
        <dbReference type="ARBA" id="ARBA00022729"/>
    </source>
</evidence>
<dbReference type="InterPro" id="IPR009030">
    <property type="entry name" value="Growth_fac_rcpt_cys_sf"/>
</dbReference>
<feature type="transmembrane region" description="Helical" evidence="9">
    <location>
        <begin position="3383"/>
        <end position="3406"/>
    </location>
</feature>
<dbReference type="SUPFAM" id="SSF57184">
    <property type="entry name" value="Growth factor receptor domain"/>
    <property type="match status" value="6"/>
</dbReference>